<dbReference type="PROSITE" id="PS01091">
    <property type="entry name" value="TATD_3"/>
    <property type="match status" value="1"/>
</dbReference>
<dbReference type="CDD" id="cd02859">
    <property type="entry name" value="E_set_AMPKbeta_like_N"/>
    <property type="match status" value="1"/>
</dbReference>
<evidence type="ECO:0000256" key="3">
    <source>
        <dbReference type="ARBA" id="ARBA00022723"/>
    </source>
</evidence>
<dbReference type="GO" id="GO:0046872">
    <property type="term" value="F:metal ion binding"/>
    <property type="evidence" value="ECO:0007669"/>
    <property type="project" value="UniProtKB-KW"/>
</dbReference>
<dbReference type="InterPro" id="IPR032640">
    <property type="entry name" value="AMPK1_CBM"/>
</dbReference>
<protein>
    <recommendedName>
        <fullName evidence="5">AMP-activated protein kinase glycogen-binding domain-containing protein</fullName>
    </recommendedName>
</protein>
<dbReference type="InterPro" id="IPR050891">
    <property type="entry name" value="TatD-type_Hydrolase"/>
</dbReference>
<accession>A0A6B2L708</accession>
<name>A0A6B2L708_9EUKA</name>
<dbReference type="InterPro" id="IPR032466">
    <property type="entry name" value="Metal_Hydrolase"/>
</dbReference>
<evidence type="ECO:0000256" key="2">
    <source>
        <dbReference type="ARBA" id="ARBA00022722"/>
    </source>
</evidence>
<dbReference type="SUPFAM" id="SSF51556">
    <property type="entry name" value="Metallo-dependent hydrolases"/>
    <property type="match status" value="1"/>
</dbReference>
<comment type="similarity">
    <text evidence="1">Belongs to the metallo-dependent hydrolases superfamily. TatD-type hydrolase family.</text>
</comment>
<dbReference type="AlphaFoldDB" id="A0A6B2L708"/>
<dbReference type="PANTHER" id="PTHR10060">
    <property type="entry name" value="TATD FAMILY DEOXYRIBONUCLEASE"/>
    <property type="match status" value="1"/>
</dbReference>
<dbReference type="CDD" id="cd01310">
    <property type="entry name" value="TatD_DNAse"/>
    <property type="match status" value="1"/>
</dbReference>
<proteinExistence type="inferred from homology"/>
<dbReference type="Pfam" id="PF01026">
    <property type="entry name" value="TatD_DNase"/>
    <property type="match status" value="1"/>
</dbReference>
<dbReference type="InterPro" id="IPR001130">
    <property type="entry name" value="TatD-like"/>
</dbReference>
<sequence>MDIGANMVDPMFEGIYNSKQAHSNDLQQVLERARKVGLKEIIITSGSLQDLKRALELCNLEEGLYTTIGVHPTRASDFVANADALLEELLVLYKKHKHKIVAVGEFGLDYERTQYCDPTTQTKYFEFQFQLADQTGLPLFLHLRNAFSDFYEIIKRNRHRFSTGVVHSFDGTKEEMDKLTELGLYIGINGCSLKTAQNLEVVGSIPKELLMIETDAPWCQIRPSHASSKYVKTKFVEKPKEKWQPEAMVKGRNEPANIIQVLEVISQLQNQKLEDLAQVIYKNSKQVFFPQHPINQEQRSSAIEQLKCVTLSWKFGGEEVFVAGSWNNWKKERMERKDSNANWLKQFQLKPGEYLYKFIVDGVWTFDASQPHQTQDHWNNILLI</sequence>
<keyword evidence="2" id="KW-0540">Nuclease</keyword>
<feature type="domain" description="AMP-activated protein kinase glycogen-binding" evidence="5">
    <location>
        <begin position="309"/>
        <end position="379"/>
    </location>
</feature>
<dbReference type="SUPFAM" id="SSF81296">
    <property type="entry name" value="E set domains"/>
    <property type="match status" value="1"/>
</dbReference>
<dbReference type="Gene3D" id="3.20.20.140">
    <property type="entry name" value="Metal-dependent hydrolases"/>
    <property type="match status" value="1"/>
</dbReference>
<dbReference type="Gene3D" id="2.60.40.10">
    <property type="entry name" value="Immunoglobulins"/>
    <property type="match status" value="1"/>
</dbReference>
<dbReference type="PANTHER" id="PTHR10060:SF15">
    <property type="entry name" value="DEOXYRIBONUCLEASE TATDN1"/>
    <property type="match status" value="1"/>
</dbReference>
<dbReference type="GO" id="GO:0005829">
    <property type="term" value="C:cytosol"/>
    <property type="evidence" value="ECO:0007669"/>
    <property type="project" value="TreeGrafter"/>
</dbReference>
<dbReference type="InterPro" id="IPR018228">
    <property type="entry name" value="DNase_TatD-rel_CS"/>
</dbReference>
<keyword evidence="3" id="KW-0479">Metal-binding</keyword>
<dbReference type="InterPro" id="IPR014756">
    <property type="entry name" value="Ig_E-set"/>
</dbReference>
<dbReference type="InterPro" id="IPR013783">
    <property type="entry name" value="Ig-like_fold"/>
</dbReference>
<reference evidence="6" key="1">
    <citation type="journal article" date="2020" name="J. Eukaryot. Microbiol.">
        <title>De novo Sequencing, Assembly and Annotation of the Transcriptome for the Free-Living Testate Amoeba Arcella intermedia.</title>
        <authorList>
            <person name="Ribeiro G.M."/>
            <person name="Porfirio-Sousa A.L."/>
            <person name="Maurer-Alcala X.X."/>
            <person name="Katz L.A."/>
            <person name="Lahr D.J.G."/>
        </authorList>
    </citation>
    <scope>NUCLEOTIDE SEQUENCE</scope>
</reference>
<evidence type="ECO:0000313" key="6">
    <source>
        <dbReference type="EMBL" id="NDV32608.1"/>
    </source>
</evidence>
<evidence type="ECO:0000256" key="4">
    <source>
        <dbReference type="ARBA" id="ARBA00022801"/>
    </source>
</evidence>
<dbReference type="EMBL" id="GIBP01003639">
    <property type="protein sequence ID" value="NDV32608.1"/>
    <property type="molecule type" value="Transcribed_RNA"/>
</dbReference>
<evidence type="ECO:0000256" key="1">
    <source>
        <dbReference type="ARBA" id="ARBA00009275"/>
    </source>
</evidence>
<keyword evidence="4" id="KW-0378">Hydrolase</keyword>
<dbReference type="Pfam" id="PF16561">
    <property type="entry name" value="AMPK1_CBM"/>
    <property type="match status" value="1"/>
</dbReference>
<organism evidence="6">
    <name type="scientific">Arcella intermedia</name>
    <dbReference type="NCBI Taxonomy" id="1963864"/>
    <lineage>
        <taxon>Eukaryota</taxon>
        <taxon>Amoebozoa</taxon>
        <taxon>Tubulinea</taxon>
        <taxon>Elardia</taxon>
        <taxon>Arcellinida</taxon>
        <taxon>Sphaerothecina</taxon>
        <taxon>Arcellidae</taxon>
        <taxon>Arcella</taxon>
    </lineage>
</organism>
<evidence type="ECO:0000259" key="5">
    <source>
        <dbReference type="Pfam" id="PF16561"/>
    </source>
</evidence>
<dbReference type="GO" id="GO:0008296">
    <property type="term" value="F:3'-5'-DNA exonuclease activity"/>
    <property type="evidence" value="ECO:0007669"/>
    <property type="project" value="TreeGrafter"/>
</dbReference>